<dbReference type="Proteomes" id="UP000747399">
    <property type="component" value="Unassembled WGS sequence"/>
</dbReference>
<dbReference type="InterPro" id="IPR058581">
    <property type="entry name" value="TM_HPP"/>
</dbReference>
<protein>
    <recommendedName>
        <fullName evidence="3">EF-hand domain-containing protein</fullName>
    </recommendedName>
</protein>
<dbReference type="AlphaFoldDB" id="A0A8J4BGV4"/>
<gene>
    <name evidence="4" type="ORF">Vafri_15641</name>
</gene>
<comment type="caution">
    <text evidence="4">The sequence shown here is derived from an EMBL/GenBank/DDBJ whole genome shotgun (WGS) entry which is preliminary data.</text>
</comment>
<keyword evidence="2" id="KW-0472">Membrane</keyword>
<sequence>MSLVSNCRLPLQSQSSSRRIVYPSPAPHRFVLTDYHATCIKVTSVKPDLQSLLASFDGDGDGQLTYAEANQAFAALQVQQTLNVSEAHTSCAQAPSAPSPVAAVSAKRPTPTTWDLQVANGFRAALARGESPMAALLSYMASKLNNKGTGRAAASDLLWSFVGMFLAVTALGVMNLHVRSWPVVGEWHQQGLGLLLGSFGTLCVLIFGRPEAEAVRIWNLLMGHVIATATVLTLLHVLGPSILSRALAMACMIASMMFTDSVHPPGGALVLMAVDSAAIQKMDWWFMLYPSLAVTIALLLPLGIAINWLKRNVRFDFPTTLSTPDHGPVVEPSPSPSSGLRPKMA</sequence>
<dbReference type="PROSITE" id="PS50222">
    <property type="entry name" value="EF_HAND_2"/>
    <property type="match status" value="1"/>
</dbReference>
<feature type="transmembrane region" description="Helical" evidence="2">
    <location>
        <begin position="157"/>
        <end position="178"/>
    </location>
</feature>
<name>A0A8J4BGV4_9CHLO</name>
<keyword evidence="2" id="KW-0812">Transmembrane</keyword>
<feature type="compositionally biased region" description="Low complexity" evidence="1">
    <location>
        <begin position="329"/>
        <end position="338"/>
    </location>
</feature>
<organism evidence="4 5">
    <name type="scientific">Volvox africanus</name>
    <dbReference type="NCBI Taxonomy" id="51714"/>
    <lineage>
        <taxon>Eukaryota</taxon>
        <taxon>Viridiplantae</taxon>
        <taxon>Chlorophyta</taxon>
        <taxon>core chlorophytes</taxon>
        <taxon>Chlorophyceae</taxon>
        <taxon>CS clade</taxon>
        <taxon>Chlamydomonadales</taxon>
        <taxon>Volvocaceae</taxon>
        <taxon>Volvox</taxon>
    </lineage>
</organism>
<feature type="transmembrane region" description="Helical" evidence="2">
    <location>
        <begin position="190"/>
        <end position="208"/>
    </location>
</feature>
<dbReference type="PANTHER" id="PTHR33741:SF5">
    <property type="entry name" value="TRANSMEMBRANE PROTEIN DDB_G0269096-RELATED"/>
    <property type="match status" value="1"/>
</dbReference>
<proteinExistence type="predicted"/>
<dbReference type="EMBL" id="BNCO01000044">
    <property type="protein sequence ID" value="GIL61234.1"/>
    <property type="molecule type" value="Genomic_DNA"/>
</dbReference>
<dbReference type="GO" id="GO:0005509">
    <property type="term" value="F:calcium ion binding"/>
    <property type="evidence" value="ECO:0007669"/>
    <property type="project" value="InterPro"/>
</dbReference>
<dbReference type="Pfam" id="PF04982">
    <property type="entry name" value="TM_HPP"/>
    <property type="match status" value="1"/>
</dbReference>
<feature type="region of interest" description="Disordered" evidence="1">
    <location>
        <begin position="325"/>
        <end position="345"/>
    </location>
</feature>
<dbReference type="InterPro" id="IPR002048">
    <property type="entry name" value="EF_hand_dom"/>
</dbReference>
<accession>A0A8J4BGV4</accession>
<keyword evidence="5" id="KW-1185">Reference proteome</keyword>
<dbReference type="PANTHER" id="PTHR33741">
    <property type="entry name" value="TRANSMEMBRANE PROTEIN DDB_G0269096-RELATED"/>
    <property type="match status" value="1"/>
</dbReference>
<feature type="domain" description="EF-hand" evidence="3">
    <location>
        <begin position="44"/>
        <end position="79"/>
    </location>
</feature>
<feature type="transmembrane region" description="Helical" evidence="2">
    <location>
        <begin position="220"/>
        <end position="239"/>
    </location>
</feature>
<evidence type="ECO:0000313" key="4">
    <source>
        <dbReference type="EMBL" id="GIL61234.1"/>
    </source>
</evidence>
<feature type="transmembrane region" description="Helical" evidence="2">
    <location>
        <begin position="284"/>
        <end position="309"/>
    </location>
</feature>
<keyword evidence="2" id="KW-1133">Transmembrane helix</keyword>
<evidence type="ECO:0000256" key="2">
    <source>
        <dbReference type="SAM" id="Phobius"/>
    </source>
</evidence>
<evidence type="ECO:0000259" key="3">
    <source>
        <dbReference type="PROSITE" id="PS50222"/>
    </source>
</evidence>
<dbReference type="InterPro" id="IPR007065">
    <property type="entry name" value="HPP"/>
</dbReference>
<evidence type="ECO:0000256" key="1">
    <source>
        <dbReference type="SAM" id="MobiDB-lite"/>
    </source>
</evidence>
<reference evidence="4" key="1">
    <citation type="journal article" date="2021" name="Proc. Natl. Acad. Sci. U.S.A.">
        <title>Three genomes in the algal genus Volvox reveal the fate of a haploid sex-determining region after a transition to homothallism.</title>
        <authorList>
            <person name="Yamamoto K."/>
            <person name="Hamaji T."/>
            <person name="Kawai-Toyooka H."/>
            <person name="Matsuzaki R."/>
            <person name="Takahashi F."/>
            <person name="Nishimura Y."/>
            <person name="Kawachi M."/>
            <person name="Noguchi H."/>
            <person name="Minakuchi Y."/>
            <person name="Umen J.G."/>
            <person name="Toyoda A."/>
            <person name="Nozaki H."/>
        </authorList>
    </citation>
    <scope>NUCLEOTIDE SEQUENCE</scope>
    <source>
        <strain evidence="4">NIES-3780</strain>
    </source>
</reference>
<evidence type="ECO:0000313" key="5">
    <source>
        <dbReference type="Proteomes" id="UP000747399"/>
    </source>
</evidence>